<evidence type="ECO:0000256" key="6">
    <source>
        <dbReference type="ARBA" id="ARBA00023136"/>
    </source>
</evidence>
<evidence type="ECO:0000256" key="5">
    <source>
        <dbReference type="ARBA" id="ARBA00022989"/>
    </source>
</evidence>
<dbReference type="InterPro" id="IPR018868">
    <property type="entry name" value="BAD"/>
</dbReference>
<feature type="domain" description="B30.2/SPRY" evidence="12">
    <location>
        <begin position="123"/>
        <end position="319"/>
    </location>
</feature>
<dbReference type="SUPFAM" id="SSF48726">
    <property type="entry name" value="Immunoglobulin"/>
    <property type="match status" value="2"/>
</dbReference>
<organism evidence="14 15">
    <name type="scientific">Chanos chanos</name>
    <name type="common">Milkfish</name>
    <name type="synonym">Mugil chanos</name>
    <dbReference type="NCBI Taxonomy" id="29144"/>
    <lineage>
        <taxon>Eukaryota</taxon>
        <taxon>Metazoa</taxon>
        <taxon>Chordata</taxon>
        <taxon>Craniata</taxon>
        <taxon>Vertebrata</taxon>
        <taxon>Euteleostomi</taxon>
        <taxon>Actinopterygii</taxon>
        <taxon>Neopterygii</taxon>
        <taxon>Teleostei</taxon>
        <taxon>Ostariophysi</taxon>
        <taxon>Gonorynchiformes</taxon>
        <taxon>Chanidae</taxon>
        <taxon>Chanos</taxon>
    </lineage>
</organism>
<dbReference type="FunFam" id="2.60.40.10:FF:000142">
    <property type="entry name" value="V-set domain-containing T-cell activation inhibitor 1"/>
    <property type="match status" value="1"/>
</dbReference>
<dbReference type="RefSeq" id="XP_030635082.1">
    <property type="nucleotide sequence ID" value="XM_030779222.1"/>
</dbReference>
<evidence type="ECO:0000256" key="1">
    <source>
        <dbReference type="ARBA" id="ARBA00004479"/>
    </source>
</evidence>
<evidence type="ECO:0000256" key="7">
    <source>
        <dbReference type="ARBA" id="ARBA00023157"/>
    </source>
</evidence>
<dbReference type="GO" id="GO:1903037">
    <property type="term" value="P:regulation of leukocyte cell-cell adhesion"/>
    <property type="evidence" value="ECO:0007669"/>
    <property type="project" value="UniProtKB-ARBA"/>
</dbReference>
<dbReference type="Gene3D" id="2.60.40.10">
    <property type="entry name" value="Immunoglobulins"/>
    <property type="match status" value="3"/>
</dbReference>
<evidence type="ECO:0000256" key="3">
    <source>
        <dbReference type="ARBA" id="ARBA00022692"/>
    </source>
</evidence>
<dbReference type="InterPro" id="IPR053896">
    <property type="entry name" value="BTN3A2-like_Ig-C"/>
</dbReference>
<dbReference type="GO" id="GO:0006915">
    <property type="term" value="P:apoptotic process"/>
    <property type="evidence" value="ECO:0007669"/>
    <property type="project" value="InterPro"/>
</dbReference>
<evidence type="ECO:0000256" key="10">
    <source>
        <dbReference type="SAM" id="MobiDB-lite"/>
    </source>
</evidence>
<evidence type="ECO:0000313" key="15">
    <source>
        <dbReference type="RefSeq" id="XP_030635082.1"/>
    </source>
</evidence>
<dbReference type="PROSITE" id="PS50835">
    <property type="entry name" value="IG_LIKE"/>
    <property type="match status" value="3"/>
</dbReference>
<dbReference type="InterPro" id="IPR043136">
    <property type="entry name" value="B30.2/SPRY_sf"/>
</dbReference>
<keyword evidence="4" id="KW-0732">Signal</keyword>
<dbReference type="SMART" id="SM00589">
    <property type="entry name" value="PRY"/>
    <property type="match status" value="2"/>
</dbReference>
<dbReference type="InterPro" id="IPR003599">
    <property type="entry name" value="Ig_sub"/>
</dbReference>
<name>A0A6J2VSN4_CHACN</name>
<comment type="similarity">
    <text evidence="2">Belongs to the immunoglobulin superfamily. BTN/MOG family.</text>
</comment>
<dbReference type="Pfam" id="PF22705">
    <property type="entry name" value="C2-set_3"/>
    <property type="match status" value="2"/>
</dbReference>
<feature type="domain" description="B30.2/SPRY" evidence="12">
    <location>
        <begin position="646"/>
        <end position="843"/>
    </location>
</feature>
<dbReference type="AlphaFoldDB" id="A0A6J2VSN4"/>
<evidence type="ECO:0000313" key="14">
    <source>
        <dbReference type="Proteomes" id="UP000504632"/>
    </source>
</evidence>
<dbReference type="SUPFAM" id="SSF49899">
    <property type="entry name" value="Concanavalin A-like lectins/glucanases"/>
    <property type="match status" value="2"/>
</dbReference>
<proteinExistence type="inferred from homology"/>
<dbReference type="SMART" id="SM00409">
    <property type="entry name" value="IG"/>
    <property type="match status" value="1"/>
</dbReference>
<protein>
    <submittedName>
        <fullName evidence="15">Butyrophilin subfamily 1 member A1-like</fullName>
    </submittedName>
</protein>
<gene>
    <name evidence="15" type="primary">LOC115816256</name>
</gene>
<keyword evidence="7" id="KW-1015">Disulfide bond</keyword>
<evidence type="ECO:0000259" key="13">
    <source>
        <dbReference type="PROSITE" id="PS50835"/>
    </source>
</evidence>
<dbReference type="FunFam" id="2.60.120.920:FF:000004">
    <property type="entry name" value="Butyrophilin subfamily 1 member A1"/>
    <property type="match status" value="1"/>
</dbReference>
<feature type="compositionally biased region" description="Basic residues" evidence="10">
    <location>
        <begin position="266"/>
        <end position="276"/>
    </location>
</feature>
<dbReference type="InterPro" id="IPR050143">
    <property type="entry name" value="TRIM/RBCC"/>
</dbReference>
<evidence type="ECO:0000256" key="4">
    <source>
        <dbReference type="ARBA" id="ARBA00022729"/>
    </source>
</evidence>
<dbReference type="OrthoDB" id="10055806at2759"/>
<feature type="domain" description="Ig-like" evidence="13">
    <location>
        <begin position="403"/>
        <end position="518"/>
    </location>
</feature>
<dbReference type="GeneID" id="115816256"/>
<evidence type="ECO:0000256" key="11">
    <source>
        <dbReference type="SAM" id="Phobius"/>
    </source>
</evidence>
<dbReference type="GO" id="GO:0050863">
    <property type="term" value="P:regulation of T cell activation"/>
    <property type="evidence" value="ECO:0007669"/>
    <property type="project" value="UniProtKB-ARBA"/>
</dbReference>
<dbReference type="Pfam" id="PF13765">
    <property type="entry name" value="PRY"/>
    <property type="match status" value="2"/>
</dbReference>
<dbReference type="GO" id="GO:0016020">
    <property type="term" value="C:membrane"/>
    <property type="evidence" value="ECO:0007669"/>
    <property type="project" value="UniProtKB-SubCell"/>
</dbReference>
<feature type="domain" description="Ig-like" evidence="13">
    <location>
        <begin position="524"/>
        <end position="609"/>
    </location>
</feature>
<dbReference type="Proteomes" id="UP000504632">
    <property type="component" value="Chromosome 7"/>
</dbReference>
<dbReference type="InterPro" id="IPR001870">
    <property type="entry name" value="B30.2/SPRY"/>
</dbReference>
<dbReference type="Gene3D" id="2.60.120.920">
    <property type="match status" value="2"/>
</dbReference>
<dbReference type="InterPro" id="IPR036179">
    <property type="entry name" value="Ig-like_dom_sf"/>
</dbReference>
<keyword evidence="14" id="KW-1185">Reference proteome</keyword>
<comment type="subcellular location">
    <subcellularLocation>
        <location evidence="1">Membrane</location>
        <topology evidence="1">Single-pass type I membrane protein</topology>
    </subcellularLocation>
</comment>
<evidence type="ECO:0000256" key="8">
    <source>
        <dbReference type="ARBA" id="ARBA00023180"/>
    </source>
</evidence>
<dbReference type="InterPro" id="IPR013783">
    <property type="entry name" value="Ig-like_fold"/>
</dbReference>
<dbReference type="Pfam" id="PF10514">
    <property type="entry name" value="Bcl-2_BAD"/>
    <property type="match status" value="1"/>
</dbReference>
<evidence type="ECO:0000256" key="2">
    <source>
        <dbReference type="ARBA" id="ARBA00007591"/>
    </source>
</evidence>
<dbReference type="PANTHER" id="PTHR24103">
    <property type="entry name" value="E3 UBIQUITIN-PROTEIN LIGASE TRIM"/>
    <property type="match status" value="1"/>
</dbReference>
<feature type="region of interest" description="Disordered" evidence="10">
    <location>
        <begin position="266"/>
        <end position="288"/>
    </location>
</feature>
<dbReference type="InterPro" id="IPR013106">
    <property type="entry name" value="Ig_V-set"/>
</dbReference>
<dbReference type="PROSITE" id="PS50188">
    <property type="entry name" value="B302_SPRY"/>
    <property type="match status" value="2"/>
</dbReference>
<dbReference type="InterPro" id="IPR013320">
    <property type="entry name" value="ConA-like_dom_sf"/>
</dbReference>
<dbReference type="InterPro" id="IPR006574">
    <property type="entry name" value="PRY"/>
</dbReference>
<sequence length="845" mass="96033">MASGTRWPGGRAAGMELGDQEALEVKQAIMDLSLTCTSYRGWNPQPEVLWLNTDGEILPAEDTQTVRETEGFYVKRSLTVPDSNTNRVLCRVILKHHVKKTDVIIAESQRKKGHEGKYHIISESDKKMLEEIFETRREYAVDVTLDPDTAHHDLILSDDGKEVRIEDNHSNVDKMRFDKFNCVLGKEGFQSGKFYYEVQVGDKPYWFLGVATESAERNGHFIESPESGYWTIMLRAGTQDASKDRPASETVASSPLNTEKCTISRNHTKAHRHRRGGNGEHKLGFTVTGWHSGRDVPQRRRTTERKRRGAKTEFGCMKVKANAILIVFCVFCVTPLICWEQASVDEGATEIRRRMHSLPLPPNMLTKQRLYSAPPALWAAKKCGRQLRRMSDEFDLMKDEESPDQVVGPSDPVFAVAGEDVVLPCSLKPNISAVGMTVEWIRRHTSDSLVHLYKDHEDRNSGQIWSYRGRTALFKDELQEGNASLKLSGVKVSDEGGYKCLIQSQNKYDDVNIQVKVEAIGTHPEISMESYSTNGGISLLCESKHWRPEPEILWLNDDGEVLFAKTETLTEKDGFYLKHRVTVQNSGTNKFFCRVKLRDHMKEANIFISNKIFHTWEIFVSFITVLVLIIVTGLIVMALCILKQRGSELRRVRREFKKRKFHAVDVTLDPDTAHPELLLSDDGKQVTHGDTRQDLPDNPKRFIHGISVLGQTGFSSGRFYYEVLVTEKTEWALGVATESVNRKGRITLNPMAGFWTVILRKGNRYQARDVPRSNLLLRRRPQKVGVYVDYEEGEISFYDADTKSLIYSFTGRSFSEKLYPFFSPCFNLGGTNSTPLIISPVKFTE</sequence>
<dbReference type="Pfam" id="PF00622">
    <property type="entry name" value="SPRY"/>
    <property type="match status" value="2"/>
</dbReference>
<dbReference type="InParanoid" id="A0A6J2VSN4"/>
<keyword evidence="9" id="KW-0393">Immunoglobulin domain</keyword>
<keyword evidence="6 11" id="KW-0472">Membrane</keyword>
<evidence type="ECO:0000256" key="9">
    <source>
        <dbReference type="ARBA" id="ARBA00023319"/>
    </source>
</evidence>
<accession>A0A6J2VSN4</accession>
<dbReference type="InterPro" id="IPR007110">
    <property type="entry name" value="Ig-like_dom"/>
</dbReference>
<dbReference type="SMART" id="SM00449">
    <property type="entry name" value="SPRY"/>
    <property type="match status" value="1"/>
</dbReference>
<dbReference type="SMART" id="SM00406">
    <property type="entry name" value="IGv"/>
    <property type="match status" value="1"/>
</dbReference>
<keyword evidence="8" id="KW-0325">Glycoprotein</keyword>
<evidence type="ECO:0000259" key="12">
    <source>
        <dbReference type="PROSITE" id="PS50188"/>
    </source>
</evidence>
<feature type="transmembrane region" description="Helical" evidence="11">
    <location>
        <begin position="618"/>
        <end position="642"/>
    </location>
</feature>
<dbReference type="InterPro" id="IPR003877">
    <property type="entry name" value="SPRY_dom"/>
</dbReference>
<keyword evidence="3 11" id="KW-0812">Transmembrane</keyword>
<feature type="domain" description="Ig-like" evidence="13">
    <location>
        <begin position="8"/>
        <end position="92"/>
    </location>
</feature>
<dbReference type="InterPro" id="IPR003879">
    <property type="entry name" value="Butyrophylin_SPRY"/>
</dbReference>
<dbReference type="CDD" id="cd13733">
    <property type="entry name" value="SPRY_PRY_C-I_1"/>
    <property type="match status" value="1"/>
</dbReference>
<reference evidence="15" key="1">
    <citation type="submission" date="2025-08" db="UniProtKB">
        <authorList>
            <consortium name="RefSeq"/>
        </authorList>
    </citation>
    <scope>IDENTIFICATION</scope>
</reference>
<keyword evidence="5 11" id="KW-1133">Transmembrane helix</keyword>
<dbReference type="PRINTS" id="PR01407">
    <property type="entry name" value="BUTYPHLNCDUF"/>
</dbReference>
<dbReference type="Pfam" id="PF07686">
    <property type="entry name" value="V-set"/>
    <property type="match status" value="1"/>
</dbReference>